<protein>
    <submittedName>
        <fullName evidence="6">Putative TetR family transcriptional regulator</fullName>
    </submittedName>
</protein>
<keyword evidence="7" id="KW-1185">Reference proteome</keyword>
<sequence length="189" mass="20800">MSIEDGVAATRRRLTGRRAETVTKLTTALPVVLREVGYQDLTLQRVAEESGLARATAYIYFSSKDHLIAEVYWRQLNSLEMIQSDSDSPADRVVAVLRSLAMLFEGEPEYAEAVSVALLGTDSDVIELRSQIAREIRRRIRTAVGETDDPAVVDLVELIYTGAMTRAGTGHVSFAEAADVMEAGVRRIL</sequence>
<keyword evidence="3" id="KW-0804">Transcription</keyword>
<dbReference type="PROSITE" id="PS01081">
    <property type="entry name" value="HTH_TETR_1"/>
    <property type="match status" value="1"/>
</dbReference>
<dbReference type="RefSeq" id="WP_006337340.1">
    <property type="nucleotide sequence ID" value="NZ_BAHC01000186.1"/>
</dbReference>
<dbReference type="AlphaFoldDB" id="K6X1I2"/>
<accession>K6X1I2</accession>
<proteinExistence type="predicted"/>
<evidence type="ECO:0000256" key="1">
    <source>
        <dbReference type="ARBA" id="ARBA00023015"/>
    </source>
</evidence>
<dbReference type="Gene3D" id="1.10.357.10">
    <property type="entry name" value="Tetracycline Repressor, domain 2"/>
    <property type="match status" value="1"/>
</dbReference>
<gene>
    <name evidence="6" type="ORF">GORHZ_186_00340</name>
</gene>
<evidence type="ECO:0000256" key="4">
    <source>
        <dbReference type="PROSITE-ProRule" id="PRU00335"/>
    </source>
</evidence>
<dbReference type="PANTHER" id="PTHR30055">
    <property type="entry name" value="HTH-TYPE TRANSCRIPTIONAL REGULATOR RUTR"/>
    <property type="match status" value="1"/>
</dbReference>
<feature type="domain" description="HTH tetR-type" evidence="5">
    <location>
        <begin position="19"/>
        <end position="79"/>
    </location>
</feature>
<evidence type="ECO:0000313" key="6">
    <source>
        <dbReference type="EMBL" id="GAB92664.1"/>
    </source>
</evidence>
<organism evidence="6 7">
    <name type="scientific">Gordonia rhizosphera NBRC 16068</name>
    <dbReference type="NCBI Taxonomy" id="1108045"/>
    <lineage>
        <taxon>Bacteria</taxon>
        <taxon>Bacillati</taxon>
        <taxon>Actinomycetota</taxon>
        <taxon>Actinomycetes</taxon>
        <taxon>Mycobacteriales</taxon>
        <taxon>Gordoniaceae</taxon>
        <taxon>Gordonia</taxon>
    </lineage>
</organism>
<reference evidence="6 7" key="1">
    <citation type="submission" date="2012-08" db="EMBL/GenBank/DDBJ databases">
        <title>Whole genome shotgun sequence of Gordonia rhizosphera NBRC 16068.</title>
        <authorList>
            <person name="Takarada H."/>
            <person name="Isaki S."/>
            <person name="Hosoyama A."/>
            <person name="Tsuchikane K."/>
            <person name="Katsumata H."/>
            <person name="Baba S."/>
            <person name="Ohji S."/>
            <person name="Yamazaki S."/>
            <person name="Fujita N."/>
        </authorList>
    </citation>
    <scope>NUCLEOTIDE SEQUENCE [LARGE SCALE GENOMIC DNA]</scope>
    <source>
        <strain evidence="6 7">NBRC 16068</strain>
    </source>
</reference>
<comment type="caution">
    <text evidence="6">The sequence shown here is derived from an EMBL/GenBank/DDBJ whole genome shotgun (WGS) entry which is preliminary data.</text>
</comment>
<dbReference type="InterPro" id="IPR009057">
    <property type="entry name" value="Homeodomain-like_sf"/>
</dbReference>
<dbReference type="OrthoDB" id="4537491at2"/>
<evidence type="ECO:0000256" key="2">
    <source>
        <dbReference type="ARBA" id="ARBA00023125"/>
    </source>
</evidence>
<dbReference type="InterPro" id="IPR001647">
    <property type="entry name" value="HTH_TetR"/>
</dbReference>
<dbReference type="PROSITE" id="PS50977">
    <property type="entry name" value="HTH_TETR_2"/>
    <property type="match status" value="1"/>
</dbReference>
<keyword evidence="1" id="KW-0805">Transcription regulation</keyword>
<dbReference type="Proteomes" id="UP000008363">
    <property type="component" value="Unassembled WGS sequence"/>
</dbReference>
<dbReference type="InterPro" id="IPR050109">
    <property type="entry name" value="HTH-type_TetR-like_transc_reg"/>
</dbReference>
<dbReference type="SUPFAM" id="SSF46689">
    <property type="entry name" value="Homeodomain-like"/>
    <property type="match status" value="1"/>
</dbReference>
<dbReference type="STRING" id="1108045.GORHZ_186_00340"/>
<name>K6X1I2_9ACTN</name>
<dbReference type="Pfam" id="PF00440">
    <property type="entry name" value="TetR_N"/>
    <property type="match status" value="1"/>
</dbReference>
<dbReference type="EMBL" id="BAHC01000186">
    <property type="protein sequence ID" value="GAB92664.1"/>
    <property type="molecule type" value="Genomic_DNA"/>
</dbReference>
<dbReference type="GO" id="GO:0003700">
    <property type="term" value="F:DNA-binding transcription factor activity"/>
    <property type="evidence" value="ECO:0007669"/>
    <property type="project" value="TreeGrafter"/>
</dbReference>
<keyword evidence="2 4" id="KW-0238">DNA-binding</keyword>
<dbReference type="GO" id="GO:0000976">
    <property type="term" value="F:transcription cis-regulatory region binding"/>
    <property type="evidence" value="ECO:0007669"/>
    <property type="project" value="TreeGrafter"/>
</dbReference>
<evidence type="ECO:0000259" key="5">
    <source>
        <dbReference type="PROSITE" id="PS50977"/>
    </source>
</evidence>
<dbReference type="PANTHER" id="PTHR30055:SF234">
    <property type="entry name" value="HTH-TYPE TRANSCRIPTIONAL REGULATOR BETI"/>
    <property type="match status" value="1"/>
</dbReference>
<evidence type="ECO:0000256" key="3">
    <source>
        <dbReference type="ARBA" id="ARBA00023163"/>
    </source>
</evidence>
<evidence type="ECO:0000313" key="7">
    <source>
        <dbReference type="Proteomes" id="UP000008363"/>
    </source>
</evidence>
<feature type="DNA-binding region" description="H-T-H motif" evidence="4">
    <location>
        <begin position="42"/>
        <end position="61"/>
    </location>
</feature>
<dbReference type="eggNOG" id="COG1309">
    <property type="taxonomic scope" value="Bacteria"/>
</dbReference>
<dbReference type="InterPro" id="IPR023772">
    <property type="entry name" value="DNA-bd_HTH_TetR-type_CS"/>
</dbReference>